<accession>A0AAV9EXB2</accession>
<name>A0AAV9EXB2_ACOCL</name>
<proteinExistence type="predicted"/>
<organism evidence="1 2">
    <name type="scientific">Acorus calamus</name>
    <name type="common">Sweet flag</name>
    <dbReference type="NCBI Taxonomy" id="4465"/>
    <lineage>
        <taxon>Eukaryota</taxon>
        <taxon>Viridiplantae</taxon>
        <taxon>Streptophyta</taxon>
        <taxon>Embryophyta</taxon>
        <taxon>Tracheophyta</taxon>
        <taxon>Spermatophyta</taxon>
        <taxon>Magnoliopsida</taxon>
        <taxon>Liliopsida</taxon>
        <taxon>Acoraceae</taxon>
        <taxon>Acorus</taxon>
    </lineage>
</organism>
<evidence type="ECO:0000313" key="1">
    <source>
        <dbReference type="EMBL" id="KAK1318032.1"/>
    </source>
</evidence>
<keyword evidence="2" id="KW-1185">Reference proteome</keyword>
<dbReference type="InterPro" id="IPR004158">
    <property type="entry name" value="DUF247_pln"/>
</dbReference>
<dbReference type="Proteomes" id="UP001180020">
    <property type="component" value="Unassembled WGS sequence"/>
</dbReference>
<sequence>MSNLEEIVLASLQASQSAGGLEMNNIGEIGSASSQANQSGEEALSPYDPKFVSIGPYHRKKTHLQKMEEYKRRYLHLLLSNTNGEISLQRSRVEMEKMEVRARSCYSESIDMSSTDCVEMMLLDGCFIVFMLVCHINGIHFKVEGSKKDGGPIDPTIFIWGKAKEDFLLLENQIPFFVVKALFELFIANPHKVDRSPEELAIILMESRYIGKRDSPPTIPNGDNEVHHLLHLIYLTILPTVTQLEGSGESSNNPTMAIKFKKKGSYFINMKNKPPNMDFDHHKAQRGGSEVQGKEECDIILKRDFPRWINGNPNFGAL</sequence>
<reference evidence="1" key="2">
    <citation type="submission" date="2023-06" db="EMBL/GenBank/DDBJ databases">
        <authorList>
            <person name="Ma L."/>
            <person name="Liu K.-W."/>
            <person name="Li Z."/>
            <person name="Hsiao Y.-Y."/>
            <person name="Qi Y."/>
            <person name="Fu T."/>
            <person name="Tang G."/>
            <person name="Zhang D."/>
            <person name="Sun W.-H."/>
            <person name="Liu D.-K."/>
            <person name="Li Y."/>
            <person name="Chen G.-Z."/>
            <person name="Liu X.-D."/>
            <person name="Liao X.-Y."/>
            <person name="Jiang Y.-T."/>
            <person name="Yu X."/>
            <person name="Hao Y."/>
            <person name="Huang J."/>
            <person name="Zhao X.-W."/>
            <person name="Ke S."/>
            <person name="Chen Y.-Y."/>
            <person name="Wu W.-L."/>
            <person name="Hsu J.-L."/>
            <person name="Lin Y.-F."/>
            <person name="Huang M.-D."/>
            <person name="Li C.-Y."/>
            <person name="Huang L."/>
            <person name="Wang Z.-W."/>
            <person name="Zhao X."/>
            <person name="Zhong W.-Y."/>
            <person name="Peng D.-H."/>
            <person name="Ahmad S."/>
            <person name="Lan S."/>
            <person name="Zhang J.-S."/>
            <person name="Tsai W.-C."/>
            <person name="Van De Peer Y."/>
            <person name="Liu Z.-J."/>
        </authorList>
    </citation>
    <scope>NUCLEOTIDE SEQUENCE</scope>
    <source>
        <strain evidence="1">CP</strain>
        <tissue evidence="1">Leaves</tissue>
    </source>
</reference>
<dbReference type="AlphaFoldDB" id="A0AAV9EXB2"/>
<dbReference type="PANTHER" id="PTHR31170:SF25">
    <property type="entry name" value="BNAA09G04570D PROTEIN"/>
    <property type="match status" value="1"/>
</dbReference>
<protein>
    <submittedName>
        <fullName evidence="1">UPF0481 protein</fullName>
    </submittedName>
</protein>
<reference evidence="1" key="1">
    <citation type="journal article" date="2023" name="Nat. Commun.">
        <title>Diploid and tetraploid genomes of Acorus and the evolution of monocots.</title>
        <authorList>
            <person name="Ma L."/>
            <person name="Liu K.W."/>
            <person name="Li Z."/>
            <person name="Hsiao Y.Y."/>
            <person name="Qi Y."/>
            <person name="Fu T."/>
            <person name="Tang G.D."/>
            <person name="Zhang D."/>
            <person name="Sun W.H."/>
            <person name="Liu D.K."/>
            <person name="Li Y."/>
            <person name="Chen G.Z."/>
            <person name="Liu X.D."/>
            <person name="Liao X.Y."/>
            <person name="Jiang Y.T."/>
            <person name="Yu X."/>
            <person name="Hao Y."/>
            <person name="Huang J."/>
            <person name="Zhao X.W."/>
            <person name="Ke S."/>
            <person name="Chen Y.Y."/>
            <person name="Wu W.L."/>
            <person name="Hsu J.L."/>
            <person name="Lin Y.F."/>
            <person name="Huang M.D."/>
            <person name="Li C.Y."/>
            <person name="Huang L."/>
            <person name="Wang Z.W."/>
            <person name="Zhao X."/>
            <person name="Zhong W.Y."/>
            <person name="Peng D.H."/>
            <person name="Ahmad S."/>
            <person name="Lan S."/>
            <person name="Zhang J.S."/>
            <person name="Tsai W.C."/>
            <person name="Van de Peer Y."/>
            <person name="Liu Z.J."/>
        </authorList>
    </citation>
    <scope>NUCLEOTIDE SEQUENCE</scope>
    <source>
        <strain evidence="1">CP</strain>
    </source>
</reference>
<evidence type="ECO:0000313" key="2">
    <source>
        <dbReference type="Proteomes" id="UP001180020"/>
    </source>
</evidence>
<dbReference type="PANTHER" id="PTHR31170">
    <property type="entry name" value="BNAC04G53230D PROTEIN"/>
    <property type="match status" value="1"/>
</dbReference>
<comment type="caution">
    <text evidence="1">The sequence shown here is derived from an EMBL/GenBank/DDBJ whole genome shotgun (WGS) entry which is preliminary data.</text>
</comment>
<gene>
    <name evidence="1" type="ORF">QJS10_CPB04g00980</name>
</gene>
<dbReference type="EMBL" id="JAUJYO010000004">
    <property type="protein sequence ID" value="KAK1318032.1"/>
    <property type="molecule type" value="Genomic_DNA"/>
</dbReference>
<dbReference type="Pfam" id="PF03140">
    <property type="entry name" value="DUF247"/>
    <property type="match status" value="1"/>
</dbReference>